<evidence type="ECO:0000313" key="2">
    <source>
        <dbReference type="Proteomes" id="UP001431783"/>
    </source>
</evidence>
<accession>A0AAW1UAE0</accession>
<dbReference type="Proteomes" id="UP001431783">
    <property type="component" value="Unassembled WGS sequence"/>
</dbReference>
<reference evidence="1 2" key="1">
    <citation type="submission" date="2023-03" db="EMBL/GenBank/DDBJ databases">
        <title>Genome insight into feeding habits of ladybird beetles.</title>
        <authorList>
            <person name="Li H.-S."/>
            <person name="Huang Y.-H."/>
            <person name="Pang H."/>
        </authorList>
    </citation>
    <scope>NUCLEOTIDE SEQUENCE [LARGE SCALE GENOMIC DNA]</scope>
    <source>
        <strain evidence="1">SYSU_2023b</strain>
        <tissue evidence="1">Whole body</tissue>
    </source>
</reference>
<name>A0AAW1UAE0_9CUCU</name>
<sequence length="79" mass="9098">VTLNIDMNDVYSEIEEAKENSLKVKYTNDFGNKNASQKWQHTLKDTYNKLPNLLKIISFLLSIFATLPFTERICSVNDA</sequence>
<dbReference type="EMBL" id="JARQZJ010000062">
    <property type="protein sequence ID" value="KAK9879623.1"/>
    <property type="molecule type" value="Genomic_DNA"/>
</dbReference>
<proteinExistence type="predicted"/>
<keyword evidence="2" id="KW-1185">Reference proteome</keyword>
<evidence type="ECO:0000313" key="1">
    <source>
        <dbReference type="EMBL" id="KAK9879623.1"/>
    </source>
</evidence>
<feature type="non-terminal residue" evidence="1">
    <location>
        <position position="1"/>
    </location>
</feature>
<gene>
    <name evidence="1" type="ORF">WA026_006687</name>
</gene>
<feature type="non-terminal residue" evidence="1">
    <location>
        <position position="79"/>
    </location>
</feature>
<organism evidence="1 2">
    <name type="scientific">Henosepilachna vigintioctopunctata</name>
    <dbReference type="NCBI Taxonomy" id="420089"/>
    <lineage>
        <taxon>Eukaryota</taxon>
        <taxon>Metazoa</taxon>
        <taxon>Ecdysozoa</taxon>
        <taxon>Arthropoda</taxon>
        <taxon>Hexapoda</taxon>
        <taxon>Insecta</taxon>
        <taxon>Pterygota</taxon>
        <taxon>Neoptera</taxon>
        <taxon>Endopterygota</taxon>
        <taxon>Coleoptera</taxon>
        <taxon>Polyphaga</taxon>
        <taxon>Cucujiformia</taxon>
        <taxon>Coccinelloidea</taxon>
        <taxon>Coccinellidae</taxon>
        <taxon>Epilachninae</taxon>
        <taxon>Epilachnini</taxon>
        <taxon>Henosepilachna</taxon>
    </lineage>
</organism>
<dbReference type="AlphaFoldDB" id="A0AAW1UAE0"/>
<comment type="caution">
    <text evidence="1">The sequence shown here is derived from an EMBL/GenBank/DDBJ whole genome shotgun (WGS) entry which is preliminary data.</text>
</comment>
<protein>
    <submittedName>
        <fullName evidence="1">Uncharacterized protein</fullName>
    </submittedName>
</protein>